<proteinExistence type="predicted"/>
<evidence type="ECO:0000313" key="3">
    <source>
        <dbReference type="Proteomes" id="UP000649617"/>
    </source>
</evidence>
<keyword evidence="3" id="KW-1185">Reference proteome</keyword>
<gene>
    <name evidence="2" type="primary">ERL2</name>
    <name evidence="2" type="ORF">SPIL2461_LOCUS15880</name>
</gene>
<comment type="caution">
    <text evidence="2">The sequence shown here is derived from an EMBL/GenBank/DDBJ whole genome shotgun (WGS) entry which is preliminary data.</text>
</comment>
<protein>
    <submittedName>
        <fullName evidence="2">ERL2 protein</fullName>
    </submittedName>
</protein>
<dbReference type="EMBL" id="CAJNIZ010040002">
    <property type="protein sequence ID" value="CAE7597446.1"/>
    <property type="molecule type" value="Genomic_DNA"/>
</dbReference>
<organism evidence="2 3">
    <name type="scientific">Symbiodinium pilosum</name>
    <name type="common">Dinoflagellate</name>
    <dbReference type="NCBI Taxonomy" id="2952"/>
    <lineage>
        <taxon>Eukaryota</taxon>
        <taxon>Sar</taxon>
        <taxon>Alveolata</taxon>
        <taxon>Dinophyceae</taxon>
        <taxon>Suessiales</taxon>
        <taxon>Symbiodiniaceae</taxon>
        <taxon>Symbiodinium</taxon>
    </lineage>
</organism>
<keyword evidence="1" id="KW-1133">Transmembrane helix</keyword>
<accession>A0A812V520</accession>
<evidence type="ECO:0000256" key="1">
    <source>
        <dbReference type="SAM" id="Phobius"/>
    </source>
</evidence>
<keyword evidence="1" id="KW-0472">Membrane</keyword>
<name>A0A812V520_SYMPI</name>
<dbReference type="AlphaFoldDB" id="A0A812V520"/>
<evidence type="ECO:0000313" key="2">
    <source>
        <dbReference type="EMBL" id="CAE7597446.1"/>
    </source>
</evidence>
<feature type="non-terminal residue" evidence="2">
    <location>
        <position position="1"/>
    </location>
</feature>
<keyword evidence="1" id="KW-0812">Transmembrane</keyword>
<dbReference type="Proteomes" id="UP000649617">
    <property type="component" value="Unassembled WGS sequence"/>
</dbReference>
<feature type="transmembrane region" description="Helical" evidence="1">
    <location>
        <begin position="204"/>
        <end position="229"/>
    </location>
</feature>
<sequence>ALPKNNLLVSDSILTIAHRTAPMCIVLVDMVLATKMSTVFSGLSGIREDTLLMTFRLCSAWLLPMVTTILLQEHCFAGWKHWWQPCSPEDVANQRYNWIIHADLPILNTTRDMCQMDIRNFLDGGCTRSVIEGLGPLVLKKLLLRIFLQPLITFLVWKASKLEEEPVSSHELGRHLLFLNVVKTSRSLIPLRQRTYLTTLVEVAIVWGPLLPLVSFGIVATIMVNLLLFHKGLSFGVQLPTNADNQGVSLSQPYLRVALSASWAFQ</sequence>
<reference evidence="2" key="1">
    <citation type="submission" date="2021-02" db="EMBL/GenBank/DDBJ databases">
        <authorList>
            <person name="Dougan E. K."/>
            <person name="Rhodes N."/>
            <person name="Thang M."/>
            <person name="Chan C."/>
        </authorList>
    </citation>
    <scope>NUCLEOTIDE SEQUENCE</scope>
</reference>
<feature type="non-terminal residue" evidence="2">
    <location>
        <position position="266"/>
    </location>
</feature>
<dbReference type="OrthoDB" id="676979at2759"/>